<dbReference type="Gene3D" id="3.30.505.10">
    <property type="entry name" value="SH2 domain"/>
    <property type="match status" value="1"/>
</dbReference>
<dbReference type="Proteomes" id="UP000694866">
    <property type="component" value="Unplaced"/>
</dbReference>
<dbReference type="RefSeq" id="XP_011304769.1">
    <property type="nucleotide sequence ID" value="XM_011306467.1"/>
</dbReference>
<dbReference type="PANTHER" id="PTHR10155">
    <property type="entry name" value="PHOSPHATIDYLINOSITOL 3-KINASE REGULATORY SUBUNIT"/>
    <property type="match status" value="1"/>
</dbReference>
<dbReference type="OrthoDB" id="10063348at2759"/>
<evidence type="ECO:0000256" key="1">
    <source>
        <dbReference type="ARBA" id="ARBA00022999"/>
    </source>
</evidence>
<dbReference type="SMART" id="SM00252">
    <property type="entry name" value="SH2"/>
    <property type="match status" value="1"/>
</dbReference>
<gene>
    <name evidence="6 7" type="primary">LOC105267540</name>
</gene>
<evidence type="ECO:0000313" key="5">
    <source>
        <dbReference type="Proteomes" id="UP000694866"/>
    </source>
</evidence>
<dbReference type="Pfam" id="PF00017">
    <property type="entry name" value="SH2"/>
    <property type="match status" value="1"/>
</dbReference>
<dbReference type="GO" id="GO:0005942">
    <property type="term" value="C:phosphatidylinositol 3-kinase complex"/>
    <property type="evidence" value="ECO:0007669"/>
    <property type="project" value="TreeGrafter"/>
</dbReference>
<dbReference type="GO" id="GO:0035556">
    <property type="term" value="P:intracellular signal transduction"/>
    <property type="evidence" value="ECO:0007669"/>
    <property type="project" value="InterPro"/>
</dbReference>
<dbReference type="InterPro" id="IPR036860">
    <property type="entry name" value="SH2_dom_sf"/>
</dbReference>
<evidence type="ECO:0000313" key="7">
    <source>
        <dbReference type="RefSeq" id="XP_011304770.1"/>
    </source>
</evidence>
<evidence type="ECO:0000313" key="6">
    <source>
        <dbReference type="RefSeq" id="XP_011304769.1"/>
    </source>
</evidence>
<feature type="domain" description="SH2" evidence="4">
    <location>
        <begin position="358"/>
        <end position="471"/>
    </location>
</feature>
<dbReference type="GeneID" id="105267540"/>
<dbReference type="GO" id="GO:0046854">
    <property type="term" value="P:phosphatidylinositol phosphate biosynthetic process"/>
    <property type="evidence" value="ECO:0007669"/>
    <property type="project" value="TreeGrafter"/>
</dbReference>
<proteinExistence type="predicted"/>
<dbReference type="PROSITE" id="PS50001">
    <property type="entry name" value="SH2"/>
    <property type="match status" value="1"/>
</dbReference>
<sequence>MLTAMCPNCRHRFPVPGCCNPGPQDAPHPTDCNSYYGSLLVPRGYTGGGCFINAPTIIQGPAIIQSTGGDPTKLDNSGVFNHQLWRGRDDSLHRTSRCHAPPDVQINTTCDLTGGTVTITTPSIQSGGCLIQSTESGYLVQSPTIEIRPKLSGGGCVVQKRLSTDFTGNLSNLNYFDDAPRTFDKMEEMIRSAPSGCQELPGTRSNEEGKSCCCRNSCCDSSTSTSANCTSIETSGARGARSASSSGVQIQVNATVQMPPNGGQCTVNITATTSTGESTSSESGSPTTVRVRNNFNGGGLMNHGDDSSVPGDNERKEDAPTTPLSWLTPCPWGFDNFVPEKDVVRLQEIKRLLNTSGWYHEGLSWQQSEKLLKNSEVGRWLLRDSSDSRYAFAVSVQTTRGPTSVRILHSFGRFRLDAEPTIAHAMPTFDCPIKMLEYYVQYSKKIEENQRHVWVDYSGLLFSHIYLTQPVVKEVRSLSHMARLAIDRSGLNTKNLPAPIRNYINEYPYSF</sequence>
<reference evidence="6 7" key="1">
    <citation type="submission" date="2025-04" db="UniProtKB">
        <authorList>
            <consortium name="RefSeq"/>
        </authorList>
    </citation>
    <scope>IDENTIFICATION</scope>
    <source>
        <strain evidence="6 7">USDA-PBARC FA_bdor</strain>
        <tissue evidence="6 7">Whole organism</tissue>
    </source>
</reference>
<accession>A0A9R1U1K1</accession>
<evidence type="ECO:0000259" key="4">
    <source>
        <dbReference type="PROSITE" id="PS50001"/>
    </source>
</evidence>
<dbReference type="SUPFAM" id="SSF158235">
    <property type="entry name" value="SOCS box-like"/>
    <property type="match status" value="1"/>
</dbReference>
<feature type="region of interest" description="Disordered" evidence="3">
    <location>
        <begin position="272"/>
        <end position="324"/>
    </location>
</feature>
<accession>A0A9R1T8W4</accession>
<dbReference type="GO" id="GO:0046935">
    <property type="term" value="F:1-phosphatidylinositol-3-kinase regulator activity"/>
    <property type="evidence" value="ECO:0007669"/>
    <property type="project" value="TreeGrafter"/>
</dbReference>
<dbReference type="InterPro" id="IPR036036">
    <property type="entry name" value="SOCS_box-like_dom_sf"/>
</dbReference>
<organism evidence="5 7">
    <name type="scientific">Fopius arisanus</name>
    <dbReference type="NCBI Taxonomy" id="64838"/>
    <lineage>
        <taxon>Eukaryota</taxon>
        <taxon>Metazoa</taxon>
        <taxon>Ecdysozoa</taxon>
        <taxon>Arthropoda</taxon>
        <taxon>Hexapoda</taxon>
        <taxon>Insecta</taxon>
        <taxon>Pterygota</taxon>
        <taxon>Neoptera</taxon>
        <taxon>Endopterygota</taxon>
        <taxon>Hymenoptera</taxon>
        <taxon>Apocrita</taxon>
        <taxon>Ichneumonoidea</taxon>
        <taxon>Braconidae</taxon>
        <taxon>Opiinae</taxon>
        <taxon>Fopius</taxon>
    </lineage>
</organism>
<name>A0A9R1T8W4_9HYME</name>
<evidence type="ECO:0000256" key="2">
    <source>
        <dbReference type="PROSITE-ProRule" id="PRU00191"/>
    </source>
</evidence>
<evidence type="ECO:0000256" key="3">
    <source>
        <dbReference type="SAM" id="MobiDB-lite"/>
    </source>
</evidence>
<keyword evidence="5" id="KW-1185">Reference proteome</keyword>
<protein>
    <recommendedName>
        <fullName evidence="4">SH2 domain-containing protein</fullName>
    </recommendedName>
</protein>
<dbReference type="PANTHER" id="PTHR10155:SF16">
    <property type="entry name" value="SUPPRESSOR OF CYTOKINE SIGNALING 2"/>
    <property type="match status" value="1"/>
</dbReference>
<keyword evidence="1 2" id="KW-0727">SH2 domain</keyword>
<dbReference type="RefSeq" id="XP_011304770.1">
    <property type="nucleotide sequence ID" value="XM_011306468.1"/>
</dbReference>
<dbReference type="CDD" id="cd09923">
    <property type="entry name" value="SH2_SOCS_family"/>
    <property type="match status" value="1"/>
</dbReference>
<dbReference type="KEGG" id="fas:105267540"/>
<dbReference type="InterPro" id="IPR000980">
    <property type="entry name" value="SH2"/>
</dbReference>
<dbReference type="AlphaFoldDB" id="A0A9R1T8W4"/>
<dbReference type="SUPFAM" id="SSF55550">
    <property type="entry name" value="SH2 domain"/>
    <property type="match status" value="1"/>
</dbReference>
<feature type="compositionally biased region" description="Low complexity" evidence="3">
    <location>
        <begin position="272"/>
        <end position="288"/>
    </location>
</feature>